<dbReference type="KEGG" id="lfo:LMK00_05675"/>
<evidence type="ECO:0000259" key="1">
    <source>
        <dbReference type="PROSITE" id="PS50943"/>
    </source>
</evidence>
<protein>
    <submittedName>
        <fullName evidence="2">Helix-turn-helix transcriptional regulator</fullName>
    </submittedName>
</protein>
<dbReference type="RefSeq" id="WP_252174986.1">
    <property type="nucleotide sequence ID" value="NZ_CP086395.1"/>
</dbReference>
<dbReference type="GO" id="GO:0003677">
    <property type="term" value="F:DNA binding"/>
    <property type="evidence" value="ECO:0007669"/>
    <property type="project" value="InterPro"/>
</dbReference>
<evidence type="ECO:0000313" key="2">
    <source>
        <dbReference type="EMBL" id="USJ19323.1"/>
    </source>
</evidence>
<dbReference type="Pfam" id="PF13443">
    <property type="entry name" value="HTH_26"/>
    <property type="match status" value="1"/>
</dbReference>
<dbReference type="SMART" id="SM00530">
    <property type="entry name" value="HTH_XRE"/>
    <property type="match status" value="1"/>
</dbReference>
<dbReference type="AlphaFoldDB" id="A0A9Q8XZP7"/>
<accession>A0A9Q8XZP7</accession>
<gene>
    <name evidence="2" type="ORF">LMK00_05675</name>
</gene>
<dbReference type="EMBL" id="CP086395">
    <property type="protein sequence ID" value="USJ19323.1"/>
    <property type="molecule type" value="Genomic_DNA"/>
</dbReference>
<feature type="domain" description="HTH cro/C1-type" evidence="1">
    <location>
        <begin position="6"/>
        <end position="62"/>
    </location>
</feature>
<dbReference type="InterPro" id="IPR010982">
    <property type="entry name" value="Lambda_DNA-bd_dom_sf"/>
</dbReference>
<dbReference type="Gene3D" id="1.10.260.40">
    <property type="entry name" value="lambda repressor-like DNA-binding domains"/>
    <property type="match status" value="1"/>
</dbReference>
<name>A0A9Q8XZP7_9LACT</name>
<dbReference type="InterPro" id="IPR001387">
    <property type="entry name" value="Cro/C1-type_HTH"/>
</dbReference>
<dbReference type="Proteomes" id="UP001056730">
    <property type="component" value="Chromosome"/>
</dbReference>
<reference evidence="2" key="1">
    <citation type="journal article" date="2022" name="Front. Microbiol.">
        <title>Feed Insects as a Reservoir of Granadaene-Producing Lactococci.</title>
        <authorList>
            <person name="Neuzil-Bunesova V."/>
            <person name="Ramirez Garcia A."/>
            <person name="Modrackova N."/>
            <person name="Makovska M."/>
            <person name="Sabolova M."/>
            <person name="Sproer C."/>
            <person name="Bunk B."/>
            <person name="Blom J."/>
            <person name="Schwab C."/>
        </authorList>
    </citation>
    <scope>NUCLEOTIDE SEQUENCE</scope>
    <source>
        <strain evidence="2">I4/6O</strain>
    </source>
</reference>
<dbReference type="SUPFAM" id="SSF47413">
    <property type="entry name" value="lambda repressor-like DNA-binding domains"/>
    <property type="match status" value="1"/>
</dbReference>
<evidence type="ECO:0000313" key="3">
    <source>
        <dbReference type="Proteomes" id="UP001056730"/>
    </source>
</evidence>
<proteinExistence type="predicted"/>
<dbReference type="PROSITE" id="PS50943">
    <property type="entry name" value="HTH_CROC1"/>
    <property type="match status" value="1"/>
</dbReference>
<dbReference type="CDD" id="cd00093">
    <property type="entry name" value="HTH_XRE"/>
    <property type="match status" value="1"/>
</dbReference>
<sequence>MIELRIQELLAERNMTQKELCHLSGLRPTTVSEMVRGVRSAVNLKHLEAIMLSLEIEDFNKLFRSSGDK</sequence>
<organism evidence="2 3">
    <name type="scientific">Lactococcus formosensis</name>
    <dbReference type="NCBI Taxonomy" id="1281486"/>
    <lineage>
        <taxon>Bacteria</taxon>
        <taxon>Bacillati</taxon>
        <taxon>Bacillota</taxon>
        <taxon>Bacilli</taxon>
        <taxon>Lactobacillales</taxon>
        <taxon>Streptococcaceae</taxon>
        <taxon>Lactococcus</taxon>
    </lineage>
</organism>